<dbReference type="InterPro" id="IPR036890">
    <property type="entry name" value="HATPase_C_sf"/>
</dbReference>
<dbReference type="AlphaFoldDB" id="A0AAV3TZM4"/>
<keyword evidence="6" id="KW-0418">Kinase</keyword>
<dbReference type="InterPro" id="IPR036097">
    <property type="entry name" value="HisK_dim/P_sf"/>
</dbReference>
<dbReference type="InterPro" id="IPR035965">
    <property type="entry name" value="PAS-like_dom_sf"/>
</dbReference>
<dbReference type="Gene3D" id="3.30.565.10">
    <property type="entry name" value="Histidine kinase-like ATPase, C-terminal domain"/>
    <property type="match status" value="1"/>
</dbReference>
<evidence type="ECO:0000256" key="4">
    <source>
        <dbReference type="SAM" id="MobiDB-lite"/>
    </source>
</evidence>
<dbReference type="Pfam" id="PF00512">
    <property type="entry name" value="HisKA"/>
    <property type="match status" value="1"/>
</dbReference>
<dbReference type="SUPFAM" id="SSF55874">
    <property type="entry name" value="ATPase domain of HSP90 chaperone/DNA topoisomerase II/histidine kinase"/>
    <property type="match status" value="1"/>
</dbReference>
<feature type="domain" description="Histidine kinase" evidence="5">
    <location>
        <begin position="191"/>
        <end position="401"/>
    </location>
</feature>
<dbReference type="EC" id="2.7.13.3" evidence="2"/>
<dbReference type="GO" id="GO:0000155">
    <property type="term" value="F:phosphorelay sensor kinase activity"/>
    <property type="evidence" value="ECO:0007669"/>
    <property type="project" value="InterPro"/>
</dbReference>
<dbReference type="InterPro" id="IPR004358">
    <property type="entry name" value="Sig_transdc_His_kin-like_C"/>
</dbReference>
<keyword evidence="7" id="KW-1185">Reference proteome</keyword>
<dbReference type="RefSeq" id="WP_345418852.1">
    <property type="nucleotide sequence ID" value="NZ_AP031496.1"/>
</dbReference>
<evidence type="ECO:0000256" key="2">
    <source>
        <dbReference type="ARBA" id="ARBA00012438"/>
    </source>
</evidence>
<organism evidence="6 7">
    <name type="scientific">Halioxenophilus aromaticivorans</name>
    <dbReference type="NCBI Taxonomy" id="1306992"/>
    <lineage>
        <taxon>Bacteria</taxon>
        <taxon>Pseudomonadati</taxon>
        <taxon>Pseudomonadota</taxon>
        <taxon>Gammaproteobacteria</taxon>
        <taxon>Alteromonadales</taxon>
        <taxon>Alteromonadaceae</taxon>
        <taxon>Halioxenophilus</taxon>
    </lineage>
</organism>
<comment type="caution">
    <text evidence="6">The sequence shown here is derived from an EMBL/GenBank/DDBJ whole genome shotgun (WGS) entry which is preliminary data.</text>
</comment>
<dbReference type="CDD" id="cd00130">
    <property type="entry name" value="PAS"/>
    <property type="match status" value="1"/>
</dbReference>
<dbReference type="PRINTS" id="PR00344">
    <property type="entry name" value="BCTRLSENSOR"/>
</dbReference>
<dbReference type="PANTHER" id="PTHR43065:SF29">
    <property type="entry name" value="SENSOR PROTEIN KINASE FLES"/>
    <property type="match status" value="1"/>
</dbReference>
<evidence type="ECO:0000313" key="7">
    <source>
        <dbReference type="Proteomes" id="UP001409585"/>
    </source>
</evidence>
<dbReference type="Pfam" id="PF02518">
    <property type="entry name" value="HATPase_c"/>
    <property type="match status" value="1"/>
</dbReference>
<name>A0AAV3TZM4_9ALTE</name>
<dbReference type="EMBL" id="BAABLX010000007">
    <property type="protein sequence ID" value="GAA4936629.1"/>
    <property type="molecule type" value="Genomic_DNA"/>
</dbReference>
<gene>
    <name evidence="6" type="primary">fleS</name>
    <name evidence="6" type="ORF">GCM10025791_12920</name>
</gene>
<dbReference type="PROSITE" id="PS50109">
    <property type="entry name" value="HIS_KIN"/>
    <property type="match status" value="1"/>
</dbReference>
<evidence type="ECO:0000256" key="1">
    <source>
        <dbReference type="ARBA" id="ARBA00000085"/>
    </source>
</evidence>
<keyword evidence="3" id="KW-0597">Phosphoprotein</keyword>
<dbReference type="InterPro" id="IPR003661">
    <property type="entry name" value="HisK_dim/P_dom"/>
</dbReference>
<reference evidence="7" key="1">
    <citation type="journal article" date="2019" name="Int. J. Syst. Evol. Microbiol.">
        <title>The Global Catalogue of Microorganisms (GCM) 10K type strain sequencing project: providing services to taxonomists for standard genome sequencing and annotation.</title>
        <authorList>
            <consortium name="The Broad Institute Genomics Platform"/>
            <consortium name="The Broad Institute Genome Sequencing Center for Infectious Disease"/>
            <person name="Wu L."/>
            <person name="Ma J."/>
        </authorList>
    </citation>
    <scope>NUCLEOTIDE SEQUENCE [LARGE SCALE GENOMIC DNA]</scope>
    <source>
        <strain evidence="7">JCM 19134</strain>
    </source>
</reference>
<dbReference type="InterPro" id="IPR000014">
    <property type="entry name" value="PAS"/>
</dbReference>
<dbReference type="InterPro" id="IPR003594">
    <property type="entry name" value="HATPase_dom"/>
</dbReference>
<comment type="catalytic activity">
    <reaction evidence="1">
        <text>ATP + protein L-histidine = ADP + protein N-phospho-L-histidine.</text>
        <dbReference type="EC" id="2.7.13.3"/>
    </reaction>
</comment>
<dbReference type="SMART" id="SM00388">
    <property type="entry name" value="HisKA"/>
    <property type="match status" value="1"/>
</dbReference>
<dbReference type="SUPFAM" id="SSF55785">
    <property type="entry name" value="PYP-like sensor domain (PAS domain)"/>
    <property type="match status" value="1"/>
</dbReference>
<dbReference type="CDD" id="cd00082">
    <property type="entry name" value="HisKA"/>
    <property type="match status" value="1"/>
</dbReference>
<evidence type="ECO:0000259" key="5">
    <source>
        <dbReference type="PROSITE" id="PS50109"/>
    </source>
</evidence>
<evidence type="ECO:0000313" key="6">
    <source>
        <dbReference type="EMBL" id="GAA4936629.1"/>
    </source>
</evidence>
<proteinExistence type="predicted"/>
<keyword evidence="6" id="KW-0808">Transferase</keyword>
<sequence>MSLSSLGTKPGQVKPRKPSPLLAVAKQRMANPWGAESNSAGNRHFSLLETRVDELSQRLTDLQSEQETTAEHNQVLHGRLSAILDLVPAGIILLDSQGKITQCNRLAEQLLDCSLPEQLWRQVSQQCFKRRMDDGHEISTTTGKRLSVSTRGVGDGAGQIVMLSDQTETRRLQAEVSHQQRLSALGQMVSALAHQIRTPLSAAMLYASHLCDQPLAATQRDRFSHKLRSRLLHMERQVRDMLLFVKGELPLNDQVDRAHFLAELKEALEVPVAESGVSVDWEVGDTDFNLRCNSDALINAILNLVNNAIQAYDETASTEKRLRIAMSVEQDQLHVSVRDYGPGISDTLLAKLAQPFVTTKPQGTGLGLSVVRAVASAHAGQLQLDQQQPGLLARIVLPCQANTGE</sequence>
<dbReference type="SMART" id="SM00387">
    <property type="entry name" value="HATPase_c"/>
    <property type="match status" value="1"/>
</dbReference>
<dbReference type="InterPro" id="IPR005467">
    <property type="entry name" value="His_kinase_dom"/>
</dbReference>
<evidence type="ECO:0000256" key="3">
    <source>
        <dbReference type="ARBA" id="ARBA00022553"/>
    </source>
</evidence>
<feature type="region of interest" description="Disordered" evidence="4">
    <location>
        <begin position="1"/>
        <end position="20"/>
    </location>
</feature>
<dbReference type="Pfam" id="PF13188">
    <property type="entry name" value="PAS_8"/>
    <property type="match status" value="1"/>
</dbReference>
<dbReference type="Gene3D" id="3.30.450.20">
    <property type="entry name" value="PAS domain"/>
    <property type="match status" value="1"/>
</dbReference>
<dbReference type="SUPFAM" id="SSF47384">
    <property type="entry name" value="Homodimeric domain of signal transducing histidine kinase"/>
    <property type="match status" value="1"/>
</dbReference>
<dbReference type="Gene3D" id="1.10.287.130">
    <property type="match status" value="1"/>
</dbReference>
<dbReference type="Proteomes" id="UP001409585">
    <property type="component" value="Unassembled WGS sequence"/>
</dbReference>
<protein>
    <recommendedName>
        <fullName evidence="2">histidine kinase</fullName>
        <ecNumber evidence="2">2.7.13.3</ecNumber>
    </recommendedName>
</protein>
<accession>A0AAV3TZM4</accession>
<dbReference type="PANTHER" id="PTHR43065">
    <property type="entry name" value="SENSOR HISTIDINE KINASE"/>
    <property type="match status" value="1"/>
</dbReference>